<keyword evidence="5" id="KW-1133">Transmembrane helix</keyword>
<keyword evidence="5" id="KW-0812">Transmembrane</keyword>
<comment type="similarity">
    <text evidence="1">Belongs to the LysR transcriptional regulatory family.</text>
</comment>
<name>A0A162J626_9CLOT</name>
<evidence type="ECO:0000256" key="1">
    <source>
        <dbReference type="ARBA" id="ARBA00009437"/>
    </source>
</evidence>
<dbReference type="InterPro" id="IPR050950">
    <property type="entry name" value="HTH-type_LysR_regulators"/>
</dbReference>
<evidence type="ECO:0000256" key="3">
    <source>
        <dbReference type="ARBA" id="ARBA00023125"/>
    </source>
</evidence>
<evidence type="ECO:0000256" key="5">
    <source>
        <dbReference type="SAM" id="Phobius"/>
    </source>
</evidence>
<evidence type="ECO:0000256" key="4">
    <source>
        <dbReference type="ARBA" id="ARBA00023163"/>
    </source>
</evidence>
<dbReference type="EMBL" id="LROR01000031">
    <property type="protein sequence ID" value="OBR96859.1"/>
    <property type="molecule type" value="Genomic_DNA"/>
</dbReference>
<dbReference type="PRINTS" id="PR00039">
    <property type="entry name" value="HTHLYSR"/>
</dbReference>
<feature type="transmembrane region" description="Helical" evidence="5">
    <location>
        <begin position="93"/>
        <end position="110"/>
    </location>
</feature>
<keyword evidence="5" id="KW-0472">Membrane</keyword>
<gene>
    <name evidence="7" type="primary">oxyR_1</name>
    <name evidence="8" type="ORF">CLCOS_07030</name>
    <name evidence="7" type="ORF">WX73_01975</name>
</gene>
<evidence type="ECO:0000313" key="10">
    <source>
        <dbReference type="Proteomes" id="UP000093694"/>
    </source>
</evidence>
<reference evidence="8 10" key="2">
    <citation type="journal article" date="2016" name="Front. Microbiol.">
        <title>Industrial Acetogenic Biocatalysts: A Comparative Metabolic and Genomic Analysis.</title>
        <authorList>
            <person name="Bengelsdorf F."/>
            <person name="Poehlein A."/>
            <person name="Sonja S."/>
            <person name="Erz C."/>
            <person name="Hummel T."/>
            <person name="Hoffmeister S."/>
            <person name="Daniel R."/>
            <person name="Durre P."/>
        </authorList>
    </citation>
    <scope>NUCLEOTIDE SEQUENCE [LARGE SCALE GENOMIC DNA]</scope>
    <source>
        <strain evidence="8 10">PTA-10522</strain>
    </source>
</reference>
<dbReference type="InterPro" id="IPR005119">
    <property type="entry name" value="LysR_subst-bd"/>
</dbReference>
<dbReference type="SUPFAM" id="SSF46785">
    <property type="entry name" value="Winged helix' DNA-binding domain"/>
    <property type="match status" value="1"/>
</dbReference>
<evidence type="ECO:0000256" key="2">
    <source>
        <dbReference type="ARBA" id="ARBA00023015"/>
    </source>
</evidence>
<dbReference type="PANTHER" id="PTHR30419:SF8">
    <property type="entry name" value="NITROGEN ASSIMILATION TRANSCRIPTIONAL ACTIVATOR-RELATED"/>
    <property type="match status" value="1"/>
</dbReference>
<dbReference type="GO" id="GO:0003700">
    <property type="term" value="F:DNA-binding transcription factor activity"/>
    <property type="evidence" value="ECO:0007669"/>
    <property type="project" value="InterPro"/>
</dbReference>
<dbReference type="RefSeq" id="WP_063601984.1">
    <property type="nucleotide sequence ID" value="NZ_LITQ01000029.1"/>
</dbReference>
<dbReference type="Gene3D" id="1.10.10.10">
    <property type="entry name" value="Winged helix-like DNA-binding domain superfamily/Winged helix DNA-binding domain"/>
    <property type="match status" value="1"/>
</dbReference>
<dbReference type="Pfam" id="PF00126">
    <property type="entry name" value="HTH_1"/>
    <property type="match status" value="1"/>
</dbReference>
<evidence type="ECO:0000313" key="7">
    <source>
        <dbReference type="EMBL" id="OAA90825.1"/>
    </source>
</evidence>
<organism evidence="7 9">
    <name type="scientific">Clostridium coskatii</name>
    <dbReference type="NCBI Taxonomy" id="1705578"/>
    <lineage>
        <taxon>Bacteria</taxon>
        <taxon>Bacillati</taxon>
        <taxon>Bacillota</taxon>
        <taxon>Clostridia</taxon>
        <taxon>Eubacteriales</taxon>
        <taxon>Clostridiaceae</taxon>
        <taxon>Clostridium</taxon>
    </lineage>
</organism>
<keyword evidence="10" id="KW-1185">Reference proteome</keyword>
<evidence type="ECO:0000259" key="6">
    <source>
        <dbReference type="PROSITE" id="PS50931"/>
    </source>
</evidence>
<dbReference type="EMBL" id="LITQ01000029">
    <property type="protein sequence ID" value="OAA90825.1"/>
    <property type="molecule type" value="Genomic_DNA"/>
</dbReference>
<protein>
    <submittedName>
        <fullName evidence="7">Hydrogen peroxide-inducible genes activator</fullName>
    </submittedName>
    <submittedName>
        <fullName evidence="8">Hydrogen peroxide-inducible protein activator</fullName>
    </submittedName>
</protein>
<evidence type="ECO:0000313" key="8">
    <source>
        <dbReference type="EMBL" id="OBR96859.1"/>
    </source>
</evidence>
<dbReference type="FunFam" id="1.10.10.10:FF:000001">
    <property type="entry name" value="LysR family transcriptional regulator"/>
    <property type="match status" value="1"/>
</dbReference>
<comment type="caution">
    <text evidence="7">The sequence shown here is derived from an EMBL/GenBank/DDBJ whole genome shotgun (WGS) entry which is preliminary data.</text>
</comment>
<reference evidence="7 9" key="1">
    <citation type="journal article" date="2015" name="Biotechnol. Bioeng.">
        <title>Genome sequence and phenotypic characterization of Caulobacter segnis.</title>
        <authorList>
            <person name="Patel S."/>
            <person name="Fletcher B."/>
            <person name="Scott D.C."/>
            <person name="Ely B."/>
        </authorList>
    </citation>
    <scope>NUCLEOTIDE SEQUENCE [LARGE SCALE GENOMIC DNA]</scope>
    <source>
        <strain evidence="7 9">PS02</strain>
    </source>
</reference>
<dbReference type="InterPro" id="IPR036390">
    <property type="entry name" value="WH_DNA-bd_sf"/>
</dbReference>
<dbReference type="GO" id="GO:0005829">
    <property type="term" value="C:cytosol"/>
    <property type="evidence" value="ECO:0007669"/>
    <property type="project" value="TreeGrafter"/>
</dbReference>
<dbReference type="PATRIC" id="fig|1705578.3.peg.2236"/>
<dbReference type="Gene3D" id="3.40.190.290">
    <property type="match status" value="1"/>
</dbReference>
<dbReference type="Proteomes" id="UP000093694">
    <property type="component" value="Unassembled WGS sequence"/>
</dbReference>
<dbReference type="Pfam" id="PF03466">
    <property type="entry name" value="LysR_substrate"/>
    <property type="match status" value="1"/>
</dbReference>
<dbReference type="GO" id="GO:0003677">
    <property type="term" value="F:DNA binding"/>
    <property type="evidence" value="ECO:0007669"/>
    <property type="project" value="UniProtKB-KW"/>
</dbReference>
<dbReference type="PANTHER" id="PTHR30419">
    <property type="entry name" value="HTH-TYPE TRANSCRIPTIONAL REGULATOR YBHD"/>
    <property type="match status" value="1"/>
</dbReference>
<sequence>MTEDQLRYFVTIVDTGSYIEAALELNIVQSSISKQIQALENELGIQLFNRQHRRIELTDEGKQLLPQARQLLEGFCRLKYMAQKLQPRYKNRITVISLPFIGYFGLYVPINQFKLKNPSFKINIIELEEPQLFRRLLSNSFDIALTYWHEQNLANSKNFFIPISTDEIVLAVNKDNSLAQLNYVTTEQLKNTPLMLMESYTCVANLCKTFFEEHSIVPNIIFRGRPETIFSCVQANQGTAALITRKQASSYLANNVVLIPITPSIPAILGAVINKHSQKNLKVKELVNMLIGRNIK</sequence>
<keyword evidence="4" id="KW-0804">Transcription</keyword>
<dbReference type="Proteomes" id="UP000077384">
    <property type="component" value="Unassembled WGS sequence"/>
</dbReference>
<proteinExistence type="inferred from homology"/>
<keyword evidence="2" id="KW-0805">Transcription regulation</keyword>
<dbReference type="InterPro" id="IPR000847">
    <property type="entry name" value="LysR_HTH_N"/>
</dbReference>
<dbReference type="SUPFAM" id="SSF53850">
    <property type="entry name" value="Periplasmic binding protein-like II"/>
    <property type="match status" value="1"/>
</dbReference>
<dbReference type="PROSITE" id="PS50931">
    <property type="entry name" value="HTH_LYSR"/>
    <property type="match status" value="1"/>
</dbReference>
<feature type="domain" description="HTH lysR-type" evidence="6">
    <location>
        <begin position="1"/>
        <end position="58"/>
    </location>
</feature>
<keyword evidence="3" id="KW-0238">DNA-binding</keyword>
<dbReference type="AlphaFoldDB" id="A0A162J626"/>
<accession>A0A162J626</accession>
<dbReference type="CDD" id="cd05466">
    <property type="entry name" value="PBP2_LTTR_substrate"/>
    <property type="match status" value="1"/>
</dbReference>
<evidence type="ECO:0000313" key="9">
    <source>
        <dbReference type="Proteomes" id="UP000077384"/>
    </source>
</evidence>
<dbReference type="InterPro" id="IPR036388">
    <property type="entry name" value="WH-like_DNA-bd_sf"/>
</dbReference>